<name>A0A0N0P3J1_LEPSE</name>
<organism evidence="2 3">
    <name type="scientific">Leptomonas seymouri</name>
    <dbReference type="NCBI Taxonomy" id="5684"/>
    <lineage>
        <taxon>Eukaryota</taxon>
        <taxon>Discoba</taxon>
        <taxon>Euglenozoa</taxon>
        <taxon>Kinetoplastea</taxon>
        <taxon>Metakinetoplastina</taxon>
        <taxon>Trypanosomatida</taxon>
        <taxon>Trypanosomatidae</taxon>
        <taxon>Leishmaniinae</taxon>
        <taxon>Leptomonas</taxon>
    </lineage>
</organism>
<accession>A0A0N0P3J1</accession>
<dbReference type="AlphaFoldDB" id="A0A0N0P3J1"/>
<dbReference type="Pfam" id="PF16117">
    <property type="entry name" value="DUF4833"/>
    <property type="match status" value="2"/>
</dbReference>
<evidence type="ECO:0000259" key="1">
    <source>
        <dbReference type="Pfam" id="PF16117"/>
    </source>
</evidence>
<dbReference type="OMA" id="PLHAYWI"/>
<dbReference type="Proteomes" id="UP000038009">
    <property type="component" value="Unassembled WGS sequence"/>
</dbReference>
<protein>
    <recommendedName>
        <fullName evidence="1">DUF4833 domain-containing protein</fullName>
    </recommendedName>
</protein>
<feature type="domain" description="DUF4833" evidence="1">
    <location>
        <begin position="266"/>
        <end position="320"/>
    </location>
</feature>
<reference evidence="2 3" key="1">
    <citation type="journal article" date="2015" name="PLoS Pathog.">
        <title>Leptomonas seymouri: Adaptations to the Dixenous Life Cycle Analyzed by Genome Sequencing, Transcriptome Profiling and Co-infection with Leishmania donovani.</title>
        <authorList>
            <person name="Kraeva N."/>
            <person name="Butenko A."/>
            <person name="Hlavacova J."/>
            <person name="Kostygov A."/>
            <person name="Myskova J."/>
            <person name="Grybchuk D."/>
            <person name="Lestinova T."/>
            <person name="Votypka J."/>
            <person name="Volf P."/>
            <person name="Opperdoes F."/>
            <person name="Flegontov P."/>
            <person name="Lukes J."/>
            <person name="Yurchenko V."/>
        </authorList>
    </citation>
    <scope>NUCLEOTIDE SEQUENCE [LARGE SCALE GENOMIC DNA]</scope>
    <source>
        <strain evidence="2 3">ATCC 30220</strain>
    </source>
</reference>
<sequence length="323" mass="35757">MPTAAATLLFRDFVWGPASSSTKESSCLLSRHASTITNHRNSNADVLAVGPAVSANVHQLNRSIRRCLVDRRRFNNDHHDTCMFIERSKNLNVVAYTANLVDLKTGAAVASGEKKADLTFKASDPLHAYWIKIEPEHVARRRARGEMEDICELNMVERKLAFGCSANLLSKEKFFAEVLTDKASRNAATAEERGAIEVLYDELHPCLCRFTAMPSWPVWMVRLPPLMENTAASVALLDTEDDGVSSSACASRDSNGGEALAFNMRSTVVAMLALINGELSVLQKVYVCSVEPKHFYQLPRVEYIDVYGTSLATGKELCERRVN</sequence>
<dbReference type="EMBL" id="LJSK01000281">
    <property type="protein sequence ID" value="KPI84186.1"/>
    <property type="molecule type" value="Genomic_DNA"/>
</dbReference>
<comment type="caution">
    <text evidence="2">The sequence shown here is derived from an EMBL/GenBank/DDBJ whole genome shotgun (WGS) entry which is preliminary data.</text>
</comment>
<dbReference type="VEuPathDB" id="TriTrypDB:Lsey_0281_0050"/>
<evidence type="ECO:0000313" key="3">
    <source>
        <dbReference type="Proteomes" id="UP000038009"/>
    </source>
</evidence>
<keyword evidence="3" id="KW-1185">Reference proteome</keyword>
<gene>
    <name evidence="2" type="ORF">ABL78_6760</name>
</gene>
<evidence type="ECO:0000313" key="2">
    <source>
        <dbReference type="EMBL" id="KPI84186.1"/>
    </source>
</evidence>
<feature type="domain" description="DUF4833" evidence="1">
    <location>
        <begin position="84"/>
        <end position="174"/>
    </location>
</feature>
<dbReference type="OrthoDB" id="88626at2759"/>
<dbReference type="InterPro" id="IPR032269">
    <property type="entry name" value="DUF4833"/>
</dbReference>
<proteinExistence type="predicted"/>